<dbReference type="EMBL" id="OU015570">
    <property type="protein sequence ID" value="CAG5101521.1"/>
    <property type="molecule type" value="Genomic_DNA"/>
</dbReference>
<keyword evidence="3" id="KW-1185">Reference proteome</keyword>
<proteinExistence type="predicted"/>
<accession>A0ABN7SQK5</accession>
<sequence length="175" mass="20516">MPRLEPLNIKPPAHQRLFLMEGLPTRKWVDDTFKETQRDTLIIFDDQWAECVENRAIEYLFVYGRRHLGISLIGITQNFYQKSKSSTLYRNCMTCFVLLPNHVDSSINATIATKLGYSACYKAARKLFKERRCRYQYVIIRKDVEDPTTPTFYTNAFSDIPELGPNPVFFEENDE</sequence>
<evidence type="ECO:0000313" key="1">
    <source>
        <dbReference type="EMBL" id="CAG5101521.1"/>
    </source>
</evidence>
<evidence type="ECO:0000313" key="2">
    <source>
        <dbReference type="EMBL" id="CAG5104177.1"/>
    </source>
</evidence>
<organism evidence="2 3">
    <name type="scientific">Oikopleura dioica</name>
    <name type="common">Tunicate</name>
    <dbReference type="NCBI Taxonomy" id="34765"/>
    <lineage>
        <taxon>Eukaryota</taxon>
        <taxon>Metazoa</taxon>
        <taxon>Chordata</taxon>
        <taxon>Tunicata</taxon>
        <taxon>Appendicularia</taxon>
        <taxon>Copelata</taxon>
        <taxon>Oikopleuridae</taxon>
        <taxon>Oikopleura</taxon>
    </lineage>
</organism>
<dbReference type="Proteomes" id="UP001158576">
    <property type="component" value="Chromosome YSR"/>
</dbReference>
<gene>
    <name evidence="1" type="ORF">OKIOD_LOCUS8729</name>
    <name evidence="2" type="ORF">OKIOD_LOCUS9895</name>
</gene>
<dbReference type="Proteomes" id="UP001158576">
    <property type="component" value="Chromosome 1"/>
</dbReference>
<dbReference type="EMBL" id="OU015566">
    <property type="protein sequence ID" value="CAG5104177.1"/>
    <property type="molecule type" value="Genomic_DNA"/>
</dbReference>
<name>A0ABN7SQK5_OIKDI</name>
<evidence type="ECO:0000313" key="3">
    <source>
        <dbReference type="Proteomes" id="UP001158576"/>
    </source>
</evidence>
<protein>
    <submittedName>
        <fullName evidence="1">Oidioi.mRNA.OKI2018_I69.YSR.g17171.t1.cds</fullName>
    </submittedName>
    <submittedName>
        <fullName evidence="2">Oidioi.mRNA.OKI2018_I69.chr1.g1130.t1.cds</fullName>
    </submittedName>
</protein>
<reference evidence="2 3" key="1">
    <citation type="submission" date="2021-04" db="EMBL/GenBank/DDBJ databases">
        <authorList>
            <person name="Bliznina A."/>
        </authorList>
    </citation>
    <scope>NUCLEOTIDE SEQUENCE [LARGE SCALE GENOMIC DNA]</scope>
</reference>